<feature type="region of interest" description="Disordered" evidence="1">
    <location>
        <begin position="72"/>
        <end position="98"/>
    </location>
</feature>
<evidence type="ECO:0000313" key="3">
    <source>
        <dbReference type="Proteomes" id="UP000291343"/>
    </source>
</evidence>
<proteinExistence type="predicted"/>
<dbReference type="AlphaFoldDB" id="A0A482WGP3"/>
<gene>
    <name evidence="2" type="ORF">LSTR_LSTR015151</name>
</gene>
<reference evidence="2 3" key="1">
    <citation type="journal article" date="2017" name="Gigascience">
        <title>Genome sequence of the small brown planthopper, Laodelphax striatellus.</title>
        <authorList>
            <person name="Zhu J."/>
            <person name="Jiang F."/>
            <person name="Wang X."/>
            <person name="Yang P."/>
            <person name="Bao Y."/>
            <person name="Zhao W."/>
            <person name="Wang W."/>
            <person name="Lu H."/>
            <person name="Wang Q."/>
            <person name="Cui N."/>
            <person name="Li J."/>
            <person name="Chen X."/>
            <person name="Luo L."/>
            <person name="Yu J."/>
            <person name="Kang L."/>
            <person name="Cui F."/>
        </authorList>
    </citation>
    <scope>NUCLEOTIDE SEQUENCE [LARGE SCALE GENOMIC DNA]</scope>
    <source>
        <strain evidence="2">Lst14</strain>
    </source>
</reference>
<protein>
    <submittedName>
        <fullName evidence="2">Uncharacterized protein</fullName>
    </submittedName>
</protein>
<evidence type="ECO:0000256" key="1">
    <source>
        <dbReference type="SAM" id="MobiDB-lite"/>
    </source>
</evidence>
<sequence>MRVGKGSKLGGFSLQDAALVLGYVLVNCVGDRNFYTLRDSDQVATKEQWRKAQKDAVVNSLFSAVEPPTYIPPLTPHYAPKRRHKRQANANRGTAQHE</sequence>
<dbReference type="InParanoid" id="A0A482WGP3"/>
<keyword evidence="3" id="KW-1185">Reference proteome</keyword>
<dbReference type="OrthoDB" id="47801at2759"/>
<dbReference type="EMBL" id="QKKF02036308">
    <property type="protein sequence ID" value="RZF32628.1"/>
    <property type="molecule type" value="Genomic_DNA"/>
</dbReference>
<organism evidence="2 3">
    <name type="scientific">Laodelphax striatellus</name>
    <name type="common">Small brown planthopper</name>
    <name type="synonym">Delphax striatella</name>
    <dbReference type="NCBI Taxonomy" id="195883"/>
    <lineage>
        <taxon>Eukaryota</taxon>
        <taxon>Metazoa</taxon>
        <taxon>Ecdysozoa</taxon>
        <taxon>Arthropoda</taxon>
        <taxon>Hexapoda</taxon>
        <taxon>Insecta</taxon>
        <taxon>Pterygota</taxon>
        <taxon>Neoptera</taxon>
        <taxon>Paraneoptera</taxon>
        <taxon>Hemiptera</taxon>
        <taxon>Auchenorrhyncha</taxon>
        <taxon>Fulgoroidea</taxon>
        <taxon>Delphacidae</taxon>
        <taxon>Criomorphinae</taxon>
        <taxon>Laodelphax</taxon>
    </lineage>
</organism>
<feature type="compositionally biased region" description="Polar residues" evidence="1">
    <location>
        <begin position="88"/>
        <end position="98"/>
    </location>
</feature>
<accession>A0A482WGP3</accession>
<dbReference type="Proteomes" id="UP000291343">
    <property type="component" value="Unassembled WGS sequence"/>
</dbReference>
<comment type="caution">
    <text evidence="2">The sequence shown here is derived from an EMBL/GenBank/DDBJ whole genome shotgun (WGS) entry which is preliminary data.</text>
</comment>
<evidence type="ECO:0000313" key="2">
    <source>
        <dbReference type="EMBL" id="RZF32628.1"/>
    </source>
</evidence>
<name>A0A482WGP3_LAOST</name>